<dbReference type="PROSITE" id="PS00501">
    <property type="entry name" value="SPASE_I_1"/>
    <property type="match status" value="1"/>
</dbReference>
<gene>
    <name evidence="10" type="ORF">BCY86_01090</name>
</gene>
<keyword evidence="11" id="KW-1185">Reference proteome</keyword>
<dbReference type="OrthoDB" id="9815782at2"/>
<evidence type="ECO:0000256" key="6">
    <source>
        <dbReference type="ARBA" id="ARBA00022801"/>
    </source>
</evidence>
<dbReference type="RefSeq" id="WP_075276081.1">
    <property type="nucleotide sequence ID" value="NZ_CP016908.1"/>
</dbReference>
<reference evidence="10 11" key="1">
    <citation type="submission" date="2016-08" db="EMBL/GenBank/DDBJ databases">
        <title>Identification and validation of antigenic proteins from Pajaroellobacter abortibovis using de-novo genome sequence assembly and reverse vaccinology.</title>
        <authorList>
            <person name="Welly B.T."/>
            <person name="Miller M.R."/>
            <person name="Stott J.L."/>
            <person name="Blanchard M.T."/>
            <person name="Islas-Trejo A.D."/>
            <person name="O'Rourke S.M."/>
            <person name="Young A.E."/>
            <person name="Medrano J.F."/>
            <person name="Van Eenennaam A.L."/>
        </authorList>
    </citation>
    <scope>NUCLEOTIDE SEQUENCE [LARGE SCALE GENOMIC DNA]</scope>
    <source>
        <strain evidence="10 11">BTF92-0548A/99-0131</strain>
    </source>
</reference>
<dbReference type="STRING" id="1882918.BCY86_01090"/>
<feature type="active site" evidence="7">
    <location>
        <position position="258"/>
    </location>
</feature>
<dbReference type="AlphaFoldDB" id="A0A1L6MV98"/>
<evidence type="ECO:0000256" key="2">
    <source>
        <dbReference type="ARBA" id="ARBA00009370"/>
    </source>
</evidence>
<keyword evidence="8" id="KW-0812">Transmembrane</keyword>
<dbReference type="NCBIfam" id="TIGR02227">
    <property type="entry name" value="sigpep_I_bact"/>
    <property type="match status" value="1"/>
</dbReference>
<dbReference type="InterPro" id="IPR019758">
    <property type="entry name" value="Pept_S26A_signal_pept_1_CS"/>
</dbReference>
<evidence type="ECO:0000313" key="11">
    <source>
        <dbReference type="Proteomes" id="UP000185544"/>
    </source>
</evidence>
<comment type="subcellular location">
    <subcellularLocation>
        <location evidence="8">Membrane</location>
        <topology evidence="8">Single-pass type II membrane protein</topology>
    </subcellularLocation>
</comment>
<feature type="transmembrane region" description="Helical" evidence="8">
    <location>
        <begin position="62"/>
        <end position="84"/>
    </location>
</feature>
<dbReference type="EMBL" id="CP016908">
    <property type="protein sequence ID" value="APR99432.1"/>
    <property type="molecule type" value="Genomic_DNA"/>
</dbReference>
<proteinExistence type="inferred from homology"/>
<dbReference type="Pfam" id="PF10502">
    <property type="entry name" value="Peptidase_S26"/>
    <property type="match status" value="1"/>
</dbReference>
<evidence type="ECO:0000259" key="9">
    <source>
        <dbReference type="Pfam" id="PF10502"/>
    </source>
</evidence>
<organism evidence="10 11">
    <name type="scientific">Pajaroellobacter abortibovis</name>
    <dbReference type="NCBI Taxonomy" id="1882918"/>
    <lineage>
        <taxon>Bacteria</taxon>
        <taxon>Pseudomonadati</taxon>
        <taxon>Myxococcota</taxon>
        <taxon>Polyangia</taxon>
        <taxon>Polyangiales</taxon>
        <taxon>Polyangiaceae</taxon>
    </lineage>
</organism>
<sequence>MGAGDEGVANLCVLGCALYRGIIMNYVVKERADVDLHQKKRGGRDQRITSPTSFWNWLLRGVYWSLWFFILPAALAVFCVWGIIPDPSSSLVVKGGWFEEWVCEQPVPIGIICFTLFDMIFWSMRYHLPWASGLYPSLPHNIPRRLCPLFERAQGLQEKVDSIFLNHQRDVERRLAAHEHQQVQRSIQQLFHAMERVPLDEYELVEALHQAEQDVDRILSPWKKSMVREYLESILMAVGMALLLRTFLVEAFKIPSGSMIPTLQVGDHIFVNKFSYGPAIPWVQTRLWPHLPPKRGDVIVFAFPEHPEQDFIKRVMTIPGDVLEVREGHPWINGWQVPSCKVGTYSYLESRFSPVKHEGELYVEFLEGVAFLTFYDRMGVVRGQVQGPYLAKPEEVWVMGDNRNNSQDSRRWWGEKGGGVPYSHIRGRAMMVWLSLSSRGVDWSRFGVRVMDSPHLPAAMKALQPVLDRCMARRPSYVETVPPKPGLLDQ</sequence>
<evidence type="ECO:0000256" key="5">
    <source>
        <dbReference type="ARBA" id="ARBA00022670"/>
    </source>
</evidence>
<feature type="transmembrane region" description="Helical" evidence="8">
    <location>
        <begin position="230"/>
        <end position="248"/>
    </location>
</feature>
<accession>A0A1L6MV98</accession>
<protein>
    <recommendedName>
        <fullName evidence="4 8">Signal peptidase I</fullName>
        <ecNumber evidence="3 8">3.4.21.89</ecNumber>
    </recommendedName>
</protein>
<evidence type="ECO:0000256" key="8">
    <source>
        <dbReference type="RuleBase" id="RU362042"/>
    </source>
</evidence>
<dbReference type="PANTHER" id="PTHR43390:SF1">
    <property type="entry name" value="CHLOROPLAST PROCESSING PEPTIDASE"/>
    <property type="match status" value="1"/>
</dbReference>
<comment type="caution">
    <text evidence="8">Lacks conserved residue(s) required for the propagation of feature annotation.</text>
</comment>
<keyword evidence="8" id="KW-0472">Membrane</keyword>
<dbReference type="Proteomes" id="UP000185544">
    <property type="component" value="Chromosome"/>
</dbReference>
<feature type="domain" description="Peptidase S26" evidence="9">
    <location>
        <begin position="228"/>
        <end position="433"/>
    </location>
</feature>
<dbReference type="PANTHER" id="PTHR43390">
    <property type="entry name" value="SIGNAL PEPTIDASE I"/>
    <property type="match status" value="1"/>
</dbReference>
<evidence type="ECO:0000256" key="7">
    <source>
        <dbReference type="PIRSR" id="PIRSR600223-1"/>
    </source>
</evidence>
<keyword evidence="6 8" id="KW-0378">Hydrolase</keyword>
<comment type="catalytic activity">
    <reaction evidence="1 8">
        <text>Cleavage of hydrophobic, N-terminal signal or leader sequences from secreted and periplasmic proteins.</text>
        <dbReference type="EC" id="3.4.21.89"/>
    </reaction>
</comment>
<dbReference type="InterPro" id="IPR019756">
    <property type="entry name" value="Pept_S26A_signal_pept_1_Ser-AS"/>
</dbReference>
<keyword evidence="8" id="KW-1133">Transmembrane helix</keyword>
<dbReference type="Gene3D" id="2.10.109.10">
    <property type="entry name" value="Umud Fragment, subunit A"/>
    <property type="match status" value="1"/>
</dbReference>
<feature type="active site" evidence="7">
    <location>
        <position position="313"/>
    </location>
</feature>
<dbReference type="KEGG" id="pabo:BCY86_01090"/>
<dbReference type="EC" id="3.4.21.89" evidence="3 8"/>
<dbReference type="PROSITE" id="PS00761">
    <property type="entry name" value="SPASE_I_3"/>
    <property type="match status" value="1"/>
</dbReference>
<dbReference type="PRINTS" id="PR00727">
    <property type="entry name" value="LEADERPTASE"/>
</dbReference>
<dbReference type="InterPro" id="IPR000223">
    <property type="entry name" value="Pept_S26A_signal_pept_1"/>
</dbReference>
<dbReference type="GO" id="GO:0009003">
    <property type="term" value="F:signal peptidase activity"/>
    <property type="evidence" value="ECO:0007669"/>
    <property type="project" value="UniProtKB-EC"/>
</dbReference>
<keyword evidence="5 8" id="KW-0645">Protease</keyword>
<evidence type="ECO:0000313" key="10">
    <source>
        <dbReference type="EMBL" id="APR99432.1"/>
    </source>
</evidence>
<dbReference type="GO" id="GO:0004252">
    <property type="term" value="F:serine-type endopeptidase activity"/>
    <property type="evidence" value="ECO:0007669"/>
    <property type="project" value="InterPro"/>
</dbReference>
<evidence type="ECO:0000256" key="3">
    <source>
        <dbReference type="ARBA" id="ARBA00013208"/>
    </source>
</evidence>
<dbReference type="InterPro" id="IPR019533">
    <property type="entry name" value="Peptidase_S26"/>
</dbReference>
<evidence type="ECO:0000256" key="1">
    <source>
        <dbReference type="ARBA" id="ARBA00000677"/>
    </source>
</evidence>
<evidence type="ECO:0000256" key="4">
    <source>
        <dbReference type="ARBA" id="ARBA00019232"/>
    </source>
</evidence>
<dbReference type="SUPFAM" id="SSF51306">
    <property type="entry name" value="LexA/Signal peptidase"/>
    <property type="match status" value="1"/>
</dbReference>
<dbReference type="GO" id="GO:0006465">
    <property type="term" value="P:signal peptide processing"/>
    <property type="evidence" value="ECO:0007669"/>
    <property type="project" value="InterPro"/>
</dbReference>
<dbReference type="InterPro" id="IPR036286">
    <property type="entry name" value="LexA/Signal_pep-like_sf"/>
</dbReference>
<name>A0A1L6MV98_9BACT</name>
<dbReference type="CDD" id="cd06530">
    <property type="entry name" value="S26_SPase_I"/>
    <property type="match status" value="1"/>
</dbReference>
<dbReference type="GO" id="GO:0016020">
    <property type="term" value="C:membrane"/>
    <property type="evidence" value="ECO:0007669"/>
    <property type="project" value="UniProtKB-SubCell"/>
</dbReference>
<comment type="similarity">
    <text evidence="2 8">Belongs to the peptidase S26 family.</text>
</comment>